<gene>
    <name evidence="8" type="ORF">R4Y45_01325</name>
</gene>
<evidence type="ECO:0000313" key="8">
    <source>
        <dbReference type="EMBL" id="MEJ6347869.1"/>
    </source>
</evidence>
<comment type="caution">
    <text evidence="8">The sequence shown here is derived from an EMBL/GenBank/DDBJ whole genome shotgun (WGS) entry which is preliminary data.</text>
</comment>
<dbReference type="GO" id="GO:0003677">
    <property type="term" value="F:DNA binding"/>
    <property type="evidence" value="ECO:0007669"/>
    <property type="project" value="UniProtKB-KW"/>
</dbReference>
<feature type="domain" description="Response regulatory" evidence="6">
    <location>
        <begin position="4"/>
        <end position="128"/>
    </location>
</feature>
<evidence type="ECO:0000256" key="1">
    <source>
        <dbReference type="ARBA" id="ARBA00022490"/>
    </source>
</evidence>
<name>A0ABU8SEY8_9LACO</name>
<evidence type="ECO:0000313" key="9">
    <source>
        <dbReference type="Proteomes" id="UP001377804"/>
    </source>
</evidence>
<dbReference type="RefSeq" id="WP_339968478.1">
    <property type="nucleotide sequence ID" value="NZ_JAWMWG010000001.1"/>
</dbReference>
<dbReference type="Proteomes" id="UP001377804">
    <property type="component" value="Unassembled WGS sequence"/>
</dbReference>
<organism evidence="8 9">
    <name type="scientific">Holzapfeliella saturejae</name>
    <dbReference type="NCBI Taxonomy" id="3082953"/>
    <lineage>
        <taxon>Bacteria</taxon>
        <taxon>Bacillati</taxon>
        <taxon>Bacillota</taxon>
        <taxon>Bacilli</taxon>
        <taxon>Lactobacillales</taxon>
        <taxon>Lactobacillaceae</taxon>
        <taxon>Holzapfeliella</taxon>
    </lineage>
</organism>
<dbReference type="Gene3D" id="2.40.50.1020">
    <property type="entry name" value="LytTr DNA-binding domain"/>
    <property type="match status" value="1"/>
</dbReference>
<dbReference type="Gene3D" id="3.40.50.2300">
    <property type="match status" value="1"/>
</dbReference>
<keyword evidence="5" id="KW-0597">Phosphoprotein</keyword>
<accession>A0ABU8SEY8</accession>
<dbReference type="InterPro" id="IPR011006">
    <property type="entry name" value="CheY-like_superfamily"/>
</dbReference>
<evidence type="ECO:0000259" key="6">
    <source>
        <dbReference type="PROSITE" id="PS50110"/>
    </source>
</evidence>
<evidence type="ECO:0000259" key="7">
    <source>
        <dbReference type="PROSITE" id="PS50930"/>
    </source>
</evidence>
<proteinExistence type="predicted"/>
<sequence>MSYPIIICEDNPVQLKQVEKTITNYLLFHEGNFEIKLATQSPDDVIHYLSQNEVSDGIFLLDIDLNHSVNGIELAVQIRQSCVDAKIIFITTHDELMPLTLQRKVEPLGFIAKDQALDVFRDEILELLILAKARNDKSNTDKNQSFNFSIANQTFSINKDEILSIETSTIPHKIVLYTIDEQHEFYDKLSEISAKHPELFKISRSCLINLDNIETVNHHDREITFTNGMTRYYSIGKSKKLKNAMKR</sequence>
<dbReference type="InterPro" id="IPR046947">
    <property type="entry name" value="LytR-like"/>
</dbReference>
<dbReference type="Pfam" id="PF04397">
    <property type="entry name" value="LytTR"/>
    <property type="match status" value="1"/>
</dbReference>
<keyword evidence="9" id="KW-1185">Reference proteome</keyword>
<dbReference type="PANTHER" id="PTHR37299:SF3">
    <property type="entry name" value="STAGE 0 SPORULATION PROTEIN A HOMOLOG"/>
    <property type="match status" value="1"/>
</dbReference>
<feature type="domain" description="HTH LytTR-type" evidence="7">
    <location>
        <begin position="146"/>
        <end position="247"/>
    </location>
</feature>
<keyword evidence="1" id="KW-0963">Cytoplasm</keyword>
<reference evidence="8 9" key="1">
    <citation type="submission" date="2023-10" db="EMBL/GenBank/DDBJ databases">
        <title>Holzapfeliella saturejae sp. nov. isolated from Satureja montana flowers.</title>
        <authorList>
            <person name="Alcantara C."/>
            <person name="Zuniga M."/>
            <person name="Landete J.M."/>
            <person name="Monedero V."/>
        </authorList>
    </citation>
    <scope>NUCLEOTIDE SEQUENCE [LARGE SCALE GENOMIC DNA]</scope>
    <source>
        <strain evidence="8 9">He02</strain>
    </source>
</reference>
<dbReference type="PROSITE" id="PS50930">
    <property type="entry name" value="HTH_LYTTR"/>
    <property type="match status" value="1"/>
</dbReference>
<feature type="modified residue" description="4-aspartylphosphate" evidence="5">
    <location>
        <position position="62"/>
    </location>
</feature>
<dbReference type="Pfam" id="PF00072">
    <property type="entry name" value="Response_reg"/>
    <property type="match status" value="1"/>
</dbReference>
<dbReference type="SMART" id="SM00448">
    <property type="entry name" value="REC"/>
    <property type="match status" value="1"/>
</dbReference>
<keyword evidence="8" id="KW-0238">DNA-binding</keyword>
<evidence type="ECO:0000256" key="2">
    <source>
        <dbReference type="ARBA" id="ARBA00023012"/>
    </source>
</evidence>
<dbReference type="PROSITE" id="PS50110">
    <property type="entry name" value="RESPONSE_REGULATORY"/>
    <property type="match status" value="1"/>
</dbReference>
<dbReference type="PANTHER" id="PTHR37299">
    <property type="entry name" value="TRANSCRIPTIONAL REGULATOR-RELATED"/>
    <property type="match status" value="1"/>
</dbReference>
<evidence type="ECO:0000256" key="4">
    <source>
        <dbReference type="ARBA" id="ARBA00037164"/>
    </source>
</evidence>
<evidence type="ECO:0000256" key="5">
    <source>
        <dbReference type="PROSITE-ProRule" id="PRU00169"/>
    </source>
</evidence>
<keyword evidence="3" id="KW-0010">Activator</keyword>
<dbReference type="SUPFAM" id="SSF52172">
    <property type="entry name" value="CheY-like"/>
    <property type="match status" value="1"/>
</dbReference>
<dbReference type="InterPro" id="IPR001789">
    <property type="entry name" value="Sig_transdc_resp-reg_receiver"/>
</dbReference>
<protein>
    <submittedName>
        <fullName evidence="8">LytTR family DNA-binding domain-containing protein</fullName>
    </submittedName>
</protein>
<dbReference type="SMART" id="SM00850">
    <property type="entry name" value="LytTR"/>
    <property type="match status" value="1"/>
</dbReference>
<comment type="function">
    <text evidence="4">Required for high-level post-exponential phase expression of a series of secreted proteins.</text>
</comment>
<dbReference type="InterPro" id="IPR007492">
    <property type="entry name" value="LytTR_DNA-bd_dom"/>
</dbReference>
<dbReference type="EMBL" id="JAWMWG010000001">
    <property type="protein sequence ID" value="MEJ6347869.1"/>
    <property type="molecule type" value="Genomic_DNA"/>
</dbReference>
<keyword evidence="2" id="KW-0902">Two-component regulatory system</keyword>
<evidence type="ECO:0000256" key="3">
    <source>
        <dbReference type="ARBA" id="ARBA00023159"/>
    </source>
</evidence>